<comment type="subcellular location">
    <subcellularLocation>
        <location evidence="7">Cytoplasm</location>
    </subcellularLocation>
</comment>
<keyword evidence="3 7" id="KW-0547">Nucleotide-binding</keyword>
<keyword evidence="5 7" id="KW-0067">ATP-binding</keyword>
<keyword evidence="2 7" id="KW-0808">Transferase</keyword>
<keyword evidence="7" id="KW-0460">Magnesium</keyword>
<reference evidence="8 9" key="1">
    <citation type="submission" date="2014-09" db="EMBL/GenBank/DDBJ databases">
        <title>Whole Genome Shotgun of Flavobacterium aquatile LMG 4008.</title>
        <authorList>
            <person name="Gale A.N."/>
            <person name="Pipes S.E."/>
            <person name="Newman J.D."/>
        </authorList>
    </citation>
    <scope>NUCLEOTIDE SEQUENCE [LARGE SCALE GENOMIC DNA]</scope>
    <source>
        <strain evidence="8 9">LMG 4008</strain>
    </source>
</reference>
<feature type="binding site" evidence="7">
    <location>
        <position position="80"/>
    </location>
    <ligand>
        <name>substrate</name>
    </ligand>
</feature>
<comment type="caution">
    <text evidence="7">Lacks conserved residue(s) required for the propagation of feature annotation.</text>
</comment>
<evidence type="ECO:0000256" key="6">
    <source>
        <dbReference type="ARBA" id="ARBA00023141"/>
    </source>
</evidence>
<dbReference type="EMBL" id="JRHH01000001">
    <property type="protein sequence ID" value="KGD69714.1"/>
    <property type="molecule type" value="Genomic_DNA"/>
</dbReference>
<feature type="binding site" evidence="7">
    <location>
        <position position="142"/>
    </location>
    <ligand>
        <name>substrate</name>
    </ligand>
</feature>
<dbReference type="Gene3D" id="3.40.50.300">
    <property type="entry name" value="P-loop containing nucleotide triphosphate hydrolases"/>
    <property type="match status" value="1"/>
</dbReference>
<dbReference type="GO" id="GO:0009073">
    <property type="term" value="P:aromatic amino acid family biosynthetic process"/>
    <property type="evidence" value="ECO:0007669"/>
    <property type="project" value="UniProtKB-KW"/>
</dbReference>
<comment type="caution">
    <text evidence="8">The sequence shown here is derived from an EMBL/GenBank/DDBJ whole genome shotgun (WGS) entry which is preliminary data.</text>
</comment>
<keyword evidence="6 7" id="KW-0057">Aromatic amino acid biosynthesis</keyword>
<dbReference type="InterPro" id="IPR000623">
    <property type="entry name" value="Shikimate_kinase/TSH1"/>
</dbReference>
<evidence type="ECO:0000256" key="7">
    <source>
        <dbReference type="HAMAP-Rule" id="MF_00109"/>
    </source>
</evidence>
<keyword evidence="9" id="KW-1185">Reference proteome</keyword>
<name>A0A095SZB6_9FLAO</name>
<evidence type="ECO:0000256" key="4">
    <source>
        <dbReference type="ARBA" id="ARBA00022777"/>
    </source>
</evidence>
<dbReference type="PANTHER" id="PTHR21087:SF16">
    <property type="entry name" value="SHIKIMATE KINASE 1, CHLOROPLASTIC"/>
    <property type="match status" value="1"/>
</dbReference>
<dbReference type="GO" id="GO:0004765">
    <property type="term" value="F:shikimate kinase activity"/>
    <property type="evidence" value="ECO:0007669"/>
    <property type="project" value="UniProtKB-UniRule"/>
</dbReference>
<accession>A0A095SZB6</accession>
<dbReference type="STRING" id="1453498.LG45_02870"/>
<feature type="binding site" evidence="7">
    <location>
        <position position="15"/>
    </location>
    <ligand>
        <name>Mg(2+)</name>
        <dbReference type="ChEBI" id="CHEBI:18420"/>
    </ligand>
</feature>
<gene>
    <name evidence="7" type="primary">aroK</name>
    <name evidence="8" type="ORF">LG45_02870</name>
</gene>
<feature type="binding site" evidence="7">
    <location>
        <position position="33"/>
    </location>
    <ligand>
        <name>substrate</name>
    </ligand>
</feature>
<comment type="cofactor">
    <cofactor evidence="7">
        <name>Mg(2+)</name>
        <dbReference type="ChEBI" id="CHEBI:18420"/>
    </cofactor>
    <text evidence="7">Binds 1 Mg(2+) ion per subunit.</text>
</comment>
<dbReference type="GO" id="GO:0005829">
    <property type="term" value="C:cytosol"/>
    <property type="evidence" value="ECO:0007669"/>
    <property type="project" value="TreeGrafter"/>
</dbReference>
<feature type="binding site" evidence="7">
    <location>
        <begin position="11"/>
        <end position="16"/>
    </location>
    <ligand>
        <name>ATP</name>
        <dbReference type="ChEBI" id="CHEBI:30616"/>
    </ligand>
</feature>
<dbReference type="PRINTS" id="PR01100">
    <property type="entry name" value="SHIKIMTKNASE"/>
</dbReference>
<dbReference type="CDD" id="cd00464">
    <property type="entry name" value="SK"/>
    <property type="match status" value="1"/>
</dbReference>
<comment type="subunit">
    <text evidence="7">Monomer.</text>
</comment>
<comment type="function">
    <text evidence="7">Catalyzes the specific phosphorylation of the 3-hydroxyl group of shikimic acid using ATP as a cosubstrate.</text>
</comment>
<organism evidence="8 9">
    <name type="scientific">Flavobacterium aquatile LMG 4008 = ATCC 11947</name>
    <dbReference type="NCBI Taxonomy" id="1453498"/>
    <lineage>
        <taxon>Bacteria</taxon>
        <taxon>Pseudomonadati</taxon>
        <taxon>Bacteroidota</taxon>
        <taxon>Flavobacteriia</taxon>
        <taxon>Flavobacteriales</taxon>
        <taxon>Flavobacteriaceae</taxon>
        <taxon>Flavobacterium</taxon>
    </lineage>
</organism>
<dbReference type="GO" id="GO:0009423">
    <property type="term" value="P:chorismate biosynthetic process"/>
    <property type="evidence" value="ECO:0007669"/>
    <property type="project" value="UniProtKB-UniRule"/>
</dbReference>
<dbReference type="GO" id="GO:0000287">
    <property type="term" value="F:magnesium ion binding"/>
    <property type="evidence" value="ECO:0007669"/>
    <property type="project" value="UniProtKB-UniRule"/>
</dbReference>
<evidence type="ECO:0000256" key="2">
    <source>
        <dbReference type="ARBA" id="ARBA00022679"/>
    </source>
</evidence>
<evidence type="ECO:0000313" key="9">
    <source>
        <dbReference type="Proteomes" id="UP000029554"/>
    </source>
</evidence>
<keyword evidence="7" id="KW-0479">Metal-binding</keyword>
<dbReference type="SUPFAM" id="SSF52540">
    <property type="entry name" value="P-loop containing nucleoside triphosphate hydrolases"/>
    <property type="match status" value="1"/>
</dbReference>
<dbReference type="GO" id="GO:0005524">
    <property type="term" value="F:ATP binding"/>
    <property type="evidence" value="ECO:0007669"/>
    <property type="project" value="UniProtKB-UniRule"/>
</dbReference>
<feature type="binding site" evidence="7">
    <location>
        <position position="120"/>
    </location>
    <ligand>
        <name>ATP</name>
        <dbReference type="ChEBI" id="CHEBI:30616"/>
    </ligand>
</feature>
<dbReference type="OrthoDB" id="9800332at2"/>
<evidence type="ECO:0000256" key="3">
    <source>
        <dbReference type="ARBA" id="ARBA00022741"/>
    </source>
</evidence>
<dbReference type="eggNOG" id="COG0703">
    <property type="taxonomic scope" value="Bacteria"/>
</dbReference>
<dbReference type="Pfam" id="PF01202">
    <property type="entry name" value="SKI"/>
    <property type="match status" value="1"/>
</dbReference>
<protein>
    <recommendedName>
        <fullName evidence="7">Shikimate kinase</fullName>
        <shortName evidence="7">SK</shortName>
        <ecNumber evidence="7">2.7.1.71</ecNumber>
    </recommendedName>
</protein>
<comment type="catalytic activity">
    <reaction evidence="7">
        <text>shikimate + ATP = 3-phosphoshikimate + ADP + H(+)</text>
        <dbReference type="Rhea" id="RHEA:13121"/>
        <dbReference type="ChEBI" id="CHEBI:15378"/>
        <dbReference type="ChEBI" id="CHEBI:30616"/>
        <dbReference type="ChEBI" id="CHEBI:36208"/>
        <dbReference type="ChEBI" id="CHEBI:145989"/>
        <dbReference type="ChEBI" id="CHEBI:456216"/>
        <dbReference type="EC" id="2.7.1.71"/>
    </reaction>
</comment>
<feature type="binding site" evidence="7">
    <location>
        <position position="57"/>
    </location>
    <ligand>
        <name>substrate</name>
    </ligand>
</feature>
<dbReference type="UniPathway" id="UPA00053">
    <property type="reaction ID" value="UER00088"/>
</dbReference>
<dbReference type="PANTHER" id="PTHR21087">
    <property type="entry name" value="SHIKIMATE KINASE"/>
    <property type="match status" value="1"/>
</dbReference>
<keyword evidence="1 7" id="KW-0028">Amino-acid biosynthesis</keyword>
<comment type="similarity">
    <text evidence="7">Belongs to the shikimate kinase family.</text>
</comment>
<evidence type="ECO:0000256" key="1">
    <source>
        <dbReference type="ARBA" id="ARBA00022605"/>
    </source>
</evidence>
<dbReference type="HAMAP" id="MF_00109">
    <property type="entry name" value="Shikimate_kinase"/>
    <property type="match status" value="1"/>
</dbReference>
<dbReference type="EC" id="2.7.1.71" evidence="7"/>
<comment type="pathway">
    <text evidence="7">Metabolic intermediate biosynthesis; chorismate biosynthesis; chorismate from D-erythrose 4-phosphate and phosphoenolpyruvate: step 5/7.</text>
</comment>
<keyword evidence="7" id="KW-0963">Cytoplasm</keyword>
<dbReference type="Proteomes" id="UP000029554">
    <property type="component" value="Unassembled WGS sequence"/>
</dbReference>
<keyword evidence="4 7" id="KW-0418">Kinase</keyword>
<dbReference type="InterPro" id="IPR031322">
    <property type="entry name" value="Shikimate/glucono_kinase"/>
</dbReference>
<dbReference type="GO" id="GO:0008652">
    <property type="term" value="P:amino acid biosynthetic process"/>
    <property type="evidence" value="ECO:0007669"/>
    <property type="project" value="UniProtKB-KW"/>
</dbReference>
<dbReference type="InterPro" id="IPR027417">
    <property type="entry name" value="P-loop_NTPase"/>
</dbReference>
<evidence type="ECO:0000313" key="8">
    <source>
        <dbReference type="EMBL" id="KGD69714.1"/>
    </source>
</evidence>
<evidence type="ECO:0000256" key="5">
    <source>
        <dbReference type="ARBA" id="ARBA00022840"/>
    </source>
</evidence>
<proteinExistence type="inferred from homology"/>
<sequence>MKKVVLIGYMGSGKSVLSKKMSDKIGISFVELDEMIEKKCDLSIEKIFATKGELFFRKLEHQLFLELLESDDNLIISTGGGTPCYFNNHELLQKDNVVSIYLKASIDTLFNRLVDEKHKRPLIAHLNDEETKEFIAKHLFDRSFYYNQANFKVSVDGKSIDSIVEEMYQLLT</sequence>
<dbReference type="AlphaFoldDB" id="A0A095SZB6"/>
<dbReference type="RefSeq" id="WP_035124162.1">
    <property type="nucleotide sequence ID" value="NZ_JRHH01000001.1"/>
</dbReference>